<evidence type="ECO:0000256" key="6">
    <source>
        <dbReference type="ARBA" id="ARBA00022490"/>
    </source>
</evidence>
<reference evidence="13 14" key="1">
    <citation type="journal article" date="2022" name="Microbiol. Resour. Announc.">
        <title>Complete Genome Sequence of the Hyperthermophilic and Acidophilic Archaeon Saccharolobus caldissimus Strain HS-3T.</title>
        <authorList>
            <person name="Sakai H.D."/>
            <person name="Kurosawa N."/>
        </authorList>
    </citation>
    <scope>NUCLEOTIDE SEQUENCE [LARGE SCALE GENOMIC DNA]</scope>
    <source>
        <strain evidence="13 14">JCM32116</strain>
    </source>
</reference>
<evidence type="ECO:0000256" key="10">
    <source>
        <dbReference type="ARBA" id="ARBA00022840"/>
    </source>
</evidence>
<comment type="similarity">
    <text evidence="3 12">Belongs to the archaeal adenylate kinase family.</text>
</comment>
<organism evidence="13 14">
    <name type="scientific">Saccharolobus caldissimus</name>
    <dbReference type="NCBI Taxonomy" id="1702097"/>
    <lineage>
        <taxon>Archaea</taxon>
        <taxon>Thermoproteota</taxon>
        <taxon>Thermoprotei</taxon>
        <taxon>Sulfolobales</taxon>
        <taxon>Sulfolobaceae</taxon>
        <taxon>Saccharolobus</taxon>
    </lineage>
</organism>
<evidence type="ECO:0000256" key="3">
    <source>
        <dbReference type="ARBA" id="ARBA00007088"/>
    </source>
</evidence>
<evidence type="ECO:0000256" key="9">
    <source>
        <dbReference type="ARBA" id="ARBA00022777"/>
    </source>
</evidence>
<accession>A0AAQ4CPA3</accession>
<comment type="subcellular location">
    <subcellularLocation>
        <location evidence="2 12">Cytoplasm</location>
    </subcellularLocation>
</comment>
<keyword evidence="10 12" id="KW-0067">ATP-binding</keyword>
<keyword evidence="9 12" id="KW-0418">Kinase</keyword>
<comment type="catalytic activity">
    <reaction evidence="1 12">
        <text>AMP + ATP = 2 ADP</text>
        <dbReference type="Rhea" id="RHEA:12973"/>
        <dbReference type="ChEBI" id="CHEBI:30616"/>
        <dbReference type="ChEBI" id="CHEBI:456215"/>
        <dbReference type="ChEBI" id="CHEBI:456216"/>
        <dbReference type="EC" id="2.7.4.3"/>
    </reaction>
</comment>
<dbReference type="KEGG" id="scas:SACC_06510"/>
<dbReference type="GeneID" id="68865386"/>
<gene>
    <name evidence="12" type="primary">adkA</name>
    <name evidence="13" type="ORF">SACC_06510</name>
</gene>
<dbReference type="Proteomes" id="UP001319921">
    <property type="component" value="Chromosome"/>
</dbReference>
<dbReference type="GO" id="GO:0005737">
    <property type="term" value="C:cytoplasm"/>
    <property type="evidence" value="ECO:0007669"/>
    <property type="project" value="UniProtKB-SubCell"/>
</dbReference>
<feature type="binding site" evidence="12">
    <location>
        <begin position="8"/>
        <end position="16"/>
    </location>
    <ligand>
        <name>ATP</name>
        <dbReference type="ChEBI" id="CHEBI:30616"/>
    </ligand>
</feature>
<protein>
    <recommendedName>
        <fullName evidence="5 12">Adenylate kinase</fullName>
        <shortName evidence="12">AK</shortName>
        <ecNumber evidence="4 12">2.7.4.3</ecNumber>
    </recommendedName>
    <alternativeName>
        <fullName evidence="11 12">ATP-AMP transphosphorylase</fullName>
    </alternativeName>
</protein>
<keyword evidence="7 12" id="KW-0808">Transferase</keyword>
<sequence>MKLGIVTGIPGVGKTTVLSIVDKILSEKNIPHKILNYGDYMLSTALKEGYVKNRDEIRKLPITKQKELQILAAKKIVEELSTIGDNGLGFIDTHAVIRTPAGYLPGLPKYVIEILSPNIIFLLESDPKIILERQKRDSNRTRLDYSDINVIYEVLQFARYSAMASAVLVGASVKIVNNQEGDPSIAALDIINSLIL</sequence>
<evidence type="ECO:0000256" key="1">
    <source>
        <dbReference type="ARBA" id="ARBA00000582"/>
    </source>
</evidence>
<keyword evidence="14" id="KW-1185">Reference proteome</keyword>
<dbReference type="HAMAP" id="MF_00234">
    <property type="entry name" value="Adenylate_kinase_AdkA"/>
    <property type="match status" value="1"/>
</dbReference>
<dbReference type="EC" id="2.7.4.3" evidence="4 12"/>
<dbReference type="Pfam" id="PF13207">
    <property type="entry name" value="AAA_17"/>
    <property type="match status" value="1"/>
</dbReference>
<evidence type="ECO:0000256" key="11">
    <source>
        <dbReference type="ARBA" id="ARBA00033336"/>
    </source>
</evidence>
<evidence type="ECO:0000256" key="8">
    <source>
        <dbReference type="ARBA" id="ARBA00022741"/>
    </source>
</evidence>
<evidence type="ECO:0000313" key="14">
    <source>
        <dbReference type="Proteomes" id="UP001319921"/>
    </source>
</evidence>
<proteinExistence type="inferred from homology"/>
<evidence type="ECO:0000256" key="5">
    <source>
        <dbReference type="ARBA" id="ARBA00019926"/>
    </source>
</evidence>
<name>A0AAQ4CPA3_9CREN</name>
<evidence type="ECO:0000256" key="4">
    <source>
        <dbReference type="ARBA" id="ARBA00012955"/>
    </source>
</evidence>
<dbReference type="InterPro" id="IPR027417">
    <property type="entry name" value="P-loop_NTPase"/>
</dbReference>
<dbReference type="Gene3D" id="3.40.50.300">
    <property type="entry name" value="P-loop containing nucleotide triphosphate hydrolases"/>
    <property type="match status" value="1"/>
</dbReference>
<dbReference type="SUPFAM" id="SSF52540">
    <property type="entry name" value="P-loop containing nucleoside triphosphate hydrolases"/>
    <property type="match status" value="1"/>
</dbReference>
<dbReference type="EMBL" id="AP025226">
    <property type="protein sequence ID" value="BDB97634.1"/>
    <property type="molecule type" value="Genomic_DNA"/>
</dbReference>
<evidence type="ECO:0000313" key="13">
    <source>
        <dbReference type="EMBL" id="BDB97634.1"/>
    </source>
</evidence>
<dbReference type="GO" id="GO:0004017">
    <property type="term" value="F:AMP kinase activity"/>
    <property type="evidence" value="ECO:0007669"/>
    <property type="project" value="UniProtKB-UniRule"/>
</dbReference>
<keyword evidence="6 12" id="KW-0963">Cytoplasm</keyword>
<dbReference type="InterPro" id="IPR023477">
    <property type="entry name" value="Adenylate_kinase_AdkA"/>
</dbReference>
<dbReference type="AlphaFoldDB" id="A0AAQ4CPA3"/>
<evidence type="ECO:0000256" key="2">
    <source>
        <dbReference type="ARBA" id="ARBA00004496"/>
    </source>
</evidence>
<dbReference type="NCBIfam" id="NF003122">
    <property type="entry name" value="PRK04040.1"/>
    <property type="match status" value="1"/>
</dbReference>
<keyword evidence="8 12" id="KW-0547">Nucleotide-binding</keyword>
<evidence type="ECO:0000256" key="12">
    <source>
        <dbReference type="HAMAP-Rule" id="MF_00234"/>
    </source>
</evidence>
<dbReference type="GO" id="GO:0005524">
    <property type="term" value="F:ATP binding"/>
    <property type="evidence" value="ECO:0007669"/>
    <property type="project" value="UniProtKB-UniRule"/>
</dbReference>
<evidence type="ECO:0000256" key="7">
    <source>
        <dbReference type="ARBA" id="ARBA00022679"/>
    </source>
</evidence>
<dbReference type="RefSeq" id="WP_229571619.1">
    <property type="nucleotide sequence ID" value="NZ_AP025226.1"/>
</dbReference>